<dbReference type="Pfam" id="PF25539">
    <property type="entry name" value="Bestrophin_2"/>
    <property type="match status" value="1"/>
</dbReference>
<evidence type="ECO:0000256" key="4">
    <source>
        <dbReference type="ARBA" id="ARBA00022692"/>
    </source>
</evidence>
<evidence type="ECO:0000256" key="9">
    <source>
        <dbReference type="SAM" id="MobiDB-lite"/>
    </source>
</evidence>
<keyword evidence="12" id="KW-1185">Reference proteome</keyword>
<evidence type="ECO:0000256" key="6">
    <source>
        <dbReference type="ARBA" id="ARBA00023065"/>
    </source>
</evidence>
<dbReference type="PANTHER" id="PTHR33281">
    <property type="entry name" value="UPF0187 PROTEIN YNEE"/>
    <property type="match status" value="1"/>
</dbReference>
<evidence type="ECO:0000256" key="8">
    <source>
        <dbReference type="ARBA" id="ARBA00034708"/>
    </source>
</evidence>
<proteinExistence type="inferred from homology"/>
<evidence type="ECO:0000256" key="2">
    <source>
        <dbReference type="ARBA" id="ARBA00022448"/>
    </source>
</evidence>
<evidence type="ECO:0000313" key="12">
    <source>
        <dbReference type="Proteomes" id="UP000613030"/>
    </source>
</evidence>
<keyword evidence="5 10" id="KW-1133">Transmembrane helix</keyword>
<keyword evidence="7 10" id="KW-0472">Membrane</keyword>
<dbReference type="Proteomes" id="UP000613030">
    <property type="component" value="Unassembled WGS sequence"/>
</dbReference>
<keyword evidence="6" id="KW-0406">Ion transport</keyword>
<feature type="region of interest" description="Disordered" evidence="9">
    <location>
        <begin position="284"/>
        <end position="304"/>
    </location>
</feature>
<accession>A0ABS1KQ35</accession>
<comment type="similarity">
    <text evidence="8">Belongs to the anion channel-forming bestrophin (TC 1.A.46) family.</text>
</comment>
<comment type="caution">
    <text evidence="11">The sequence shown here is derived from an EMBL/GenBank/DDBJ whole genome shotgun (WGS) entry which is preliminary data.</text>
</comment>
<protein>
    <recommendedName>
        <fullName evidence="13">Bestrophin</fullName>
    </recommendedName>
</protein>
<evidence type="ECO:0000256" key="3">
    <source>
        <dbReference type="ARBA" id="ARBA00022475"/>
    </source>
</evidence>
<feature type="transmembrane region" description="Helical" evidence="10">
    <location>
        <begin position="234"/>
        <end position="250"/>
    </location>
</feature>
<comment type="subcellular location">
    <subcellularLocation>
        <location evidence="1">Cell membrane</location>
        <topology evidence="1">Multi-pass membrane protein</topology>
    </subcellularLocation>
</comment>
<dbReference type="EMBL" id="JAERRB010000002">
    <property type="protein sequence ID" value="MBL0741313.1"/>
    <property type="molecule type" value="Genomic_DNA"/>
</dbReference>
<feature type="transmembrane region" description="Helical" evidence="10">
    <location>
        <begin position="209"/>
        <end position="228"/>
    </location>
</feature>
<sequence length="311" mass="36280">MLLRKRIPWVYLMAKIKVETSLVLIYSTLMAVWHRELDINHISIPLAVPTILGTIISLLLAFRSNQAYDRWWEARIIWGSIVNDSRSLMRQMQSFISDPDYSVNVNRFIERFGNRQIAWAYSLGRTLRGQQAFEEKELWLTAEERIWAGKHSNVPNALLSLHARDIRTAFQSEWINPYQQVELDRTVTRLCDSMGKCERIKNTVFPTTYSLYIHFALYLFIVLLPFGLTASMGFVQVPLMVAISSAFLLIEKMAIYLQDPFENKPTDTPVTAIAQTIERDLRQMMNDDTRTPQAEKQRSSEREMEQVYYVL</sequence>
<dbReference type="PANTHER" id="PTHR33281:SF19">
    <property type="entry name" value="VOLTAGE-DEPENDENT ANION CHANNEL-FORMING PROTEIN YNEE"/>
    <property type="match status" value="1"/>
</dbReference>
<keyword evidence="2" id="KW-0813">Transport</keyword>
<organism evidence="11 12">
    <name type="scientific">Chryseolinea lacunae</name>
    <dbReference type="NCBI Taxonomy" id="2801331"/>
    <lineage>
        <taxon>Bacteria</taxon>
        <taxon>Pseudomonadati</taxon>
        <taxon>Bacteroidota</taxon>
        <taxon>Cytophagia</taxon>
        <taxon>Cytophagales</taxon>
        <taxon>Fulvivirgaceae</taxon>
        <taxon>Chryseolinea</taxon>
    </lineage>
</organism>
<evidence type="ECO:0000256" key="7">
    <source>
        <dbReference type="ARBA" id="ARBA00023136"/>
    </source>
</evidence>
<keyword evidence="3" id="KW-1003">Cell membrane</keyword>
<dbReference type="InterPro" id="IPR044669">
    <property type="entry name" value="YneE/VCCN1/2-like"/>
</dbReference>
<feature type="transmembrane region" description="Helical" evidence="10">
    <location>
        <begin position="12"/>
        <end position="33"/>
    </location>
</feature>
<name>A0ABS1KQ35_9BACT</name>
<evidence type="ECO:0000256" key="10">
    <source>
        <dbReference type="SAM" id="Phobius"/>
    </source>
</evidence>
<keyword evidence="4 10" id="KW-0812">Transmembrane</keyword>
<gene>
    <name evidence="11" type="ORF">JI741_08780</name>
</gene>
<feature type="transmembrane region" description="Helical" evidence="10">
    <location>
        <begin position="39"/>
        <end position="62"/>
    </location>
</feature>
<reference evidence="11 12" key="1">
    <citation type="submission" date="2021-01" db="EMBL/GenBank/DDBJ databases">
        <title>Chryseolinea sp. Jin1 Genome sequencing and assembly.</title>
        <authorList>
            <person name="Kim I."/>
        </authorList>
    </citation>
    <scope>NUCLEOTIDE SEQUENCE [LARGE SCALE GENOMIC DNA]</scope>
    <source>
        <strain evidence="11 12">Jin1</strain>
    </source>
</reference>
<evidence type="ECO:0008006" key="13">
    <source>
        <dbReference type="Google" id="ProtNLM"/>
    </source>
</evidence>
<evidence type="ECO:0000256" key="5">
    <source>
        <dbReference type="ARBA" id="ARBA00022989"/>
    </source>
</evidence>
<evidence type="ECO:0000313" key="11">
    <source>
        <dbReference type="EMBL" id="MBL0741313.1"/>
    </source>
</evidence>
<evidence type="ECO:0000256" key="1">
    <source>
        <dbReference type="ARBA" id="ARBA00004651"/>
    </source>
</evidence>